<name>A0A1B2J733_PICPA</name>
<keyword evidence="5" id="KW-0808">Transferase</keyword>
<dbReference type="Proteomes" id="UP000094565">
    <property type="component" value="Chromosome 1"/>
</dbReference>
<evidence type="ECO:0000256" key="1">
    <source>
        <dbReference type="ARBA" id="ARBA00005354"/>
    </source>
</evidence>
<feature type="binding site" evidence="12">
    <location>
        <position position="69"/>
    </location>
    <ligand>
        <name>ATP</name>
        <dbReference type="ChEBI" id="CHEBI:30616"/>
    </ligand>
</feature>
<accession>A0A1B2J733</accession>
<evidence type="ECO:0000256" key="4">
    <source>
        <dbReference type="ARBA" id="ARBA00022553"/>
    </source>
</evidence>
<dbReference type="InterPro" id="IPR000719">
    <property type="entry name" value="Prot_kinase_dom"/>
</dbReference>
<dbReference type="GO" id="GO:0005516">
    <property type="term" value="F:calmodulin binding"/>
    <property type="evidence" value="ECO:0007669"/>
    <property type="project" value="UniProtKB-KW"/>
</dbReference>
<dbReference type="CDD" id="cd05117">
    <property type="entry name" value="STKc_CAMK"/>
    <property type="match status" value="1"/>
</dbReference>
<dbReference type="InterPro" id="IPR017441">
    <property type="entry name" value="Protein_kinase_ATP_BS"/>
</dbReference>
<organism evidence="15 16">
    <name type="scientific">Komagataella pastoris</name>
    <name type="common">Yeast</name>
    <name type="synonym">Pichia pastoris</name>
    <dbReference type="NCBI Taxonomy" id="4922"/>
    <lineage>
        <taxon>Eukaryota</taxon>
        <taxon>Fungi</taxon>
        <taxon>Dikarya</taxon>
        <taxon>Ascomycota</taxon>
        <taxon>Saccharomycotina</taxon>
        <taxon>Pichiomycetes</taxon>
        <taxon>Pichiales</taxon>
        <taxon>Pichiaceae</taxon>
        <taxon>Komagataella</taxon>
    </lineage>
</organism>
<evidence type="ECO:0000256" key="9">
    <source>
        <dbReference type="ARBA" id="ARBA00022860"/>
    </source>
</evidence>
<dbReference type="PANTHER" id="PTHR24347">
    <property type="entry name" value="SERINE/THREONINE-PROTEIN KINASE"/>
    <property type="match status" value="1"/>
</dbReference>
<evidence type="ECO:0000259" key="14">
    <source>
        <dbReference type="PROSITE" id="PS50011"/>
    </source>
</evidence>
<evidence type="ECO:0000313" key="16">
    <source>
        <dbReference type="Proteomes" id="UP000094565"/>
    </source>
</evidence>
<keyword evidence="8 12" id="KW-0067">ATP-binding</keyword>
<feature type="domain" description="Protein kinase" evidence="14">
    <location>
        <begin position="36"/>
        <end position="294"/>
    </location>
</feature>
<comment type="similarity">
    <text evidence="1">Belongs to the protein kinase superfamily. CAMK Ser/Thr protein kinase family. CaMK subfamily.</text>
</comment>
<dbReference type="FunFam" id="1.10.510.10:FF:000449">
    <property type="entry name" value="Calcium/calmodulin-dependent protein kinase"/>
    <property type="match status" value="1"/>
</dbReference>
<evidence type="ECO:0000256" key="5">
    <source>
        <dbReference type="ARBA" id="ARBA00022679"/>
    </source>
</evidence>
<keyword evidence="3 13" id="KW-0723">Serine/threonine-protein kinase</keyword>
<evidence type="ECO:0000256" key="6">
    <source>
        <dbReference type="ARBA" id="ARBA00022741"/>
    </source>
</evidence>
<dbReference type="Pfam" id="PF00069">
    <property type="entry name" value="Pkinase"/>
    <property type="match status" value="1"/>
</dbReference>
<dbReference type="PROSITE" id="PS00108">
    <property type="entry name" value="PROTEIN_KINASE_ST"/>
    <property type="match status" value="1"/>
</dbReference>
<reference evidence="15 16" key="1">
    <citation type="submission" date="2016-02" db="EMBL/GenBank/DDBJ databases">
        <title>Comparative genomic and transcriptomic foundation for Pichia pastoris.</title>
        <authorList>
            <person name="Love K.R."/>
            <person name="Shah K.A."/>
            <person name="Whittaker C.A."/>
            <person name="Wu J."/>
            <person name="Bartlett M.C."/>
            <person name="Ma D."/>
            <person name="Leeson R.L."/>
            <person name="Priest M."/>
            <person name="Young S.K."/>
            <person name="Love J.C."/>
        </authorList>
    </citation>
    <scope>NUCLEOTIDE SEQUENCE [LARGE SCALE GENOMIC DNA]</scope>
    <source>
        <strain evidence="15 16">ATCC 28485</strain>
    </source>
</reference>
<dbReference type="InterPro" id="IPR011009">
    <property type="entry name" value="Kinase-like_dom_sf"/>
</dbReference>
<keyword evidence="16" id="KW-1185">Reference proteome</keyword>
<evidence type="ECO:0000256" key="13">
    <source>
        <dbReference type="RuleBase" id="RU000304"/>
    </source>
</evidence>
<dbReference type="EMBL" id="CP014584">
    <property type="protein sequence ID" value="ANZ73796.1"/>
    <property type="molecule type" value="Genomic_DNA"/>
</dbReference>
<dbReference type="OrthoDB" id="40902at2759"/>
<protein>
    <recommendedName>
        <fullName evidence="2">calcium/calmodulin-dependent protein kinase</fullName>
        <ecNumber evidence="2">2.7.11.17</ecNumber>
    </recommendedName>
</protein>
<dbReference type="PROSITE" id="PS50011">
    <property type="entry name" value="PROTEIN_KINASE_DOM"/>
    <property type="match status" value="1"/>
</dbReference>
<dbReference type="GO" id="GO:0005524">
    <property type="term" value="F:ATP binding"/>
    <property type="evidence" value="ECO:0007669"/>
    <property type="project" value="UniProtKB-UniRule"/>
</dbReference>
<evidence type="ECO:0000256" key="12">
    <source>
        <dbReference type="PROSITE-ProRule" id="PRU10141"/>
    </source>
</evidence>
<evidence type="ECO:0000256" key="3">
    <source>
        <dbReference type="ARBA" id="ARBA00022527"/>
    </source>
</evidence>
<dbReference type="Gene3D" id="1.10.510.10">
    <property type="entry name" value="Transferase(Phosphotransferase) domain 1"/>
    <property type="match status" value="1"/>
</dbReference>
<comment type="catalytic activity">
    <reaction evidence="10">
        <text>L-threonyl-[protein] + ATP = O-phospho-L-threonyl-[protein] + ADP + H(+)</text>
        <dbReference type="Rhea" id="RHEA:46608"/>
        <dbReference type="Rhea" id="RHEA-COMP:11060"/>
        <dbReference type="Rhea" id="RHEA-COMP:11605"/>
        <dbReference type="ChEBI" id="CHEBI:15378"/>
        <dbReference type="ChEBI" id="CHEBI:30013"/>
        <dbReference type="ChEBI" id="CHEBI:30616"/>
        <dbReference type="ChEBI" id="CHEBI:61977"/>
        <dbReference type="ChEBI" id="CHEBI:456216"/>
        <dbReference type="EC" id="2.7.11.17"/>
    </reaction>
</comment>
<keyword evidence="9" id="KW-0112">Calmodulin-binding</keyword>
<proteinExistence type="inferred from homology"/>
<dbReference type="FunFam" id="3.30.200.20:FF:000042">
    <property type="entry name" value="Aurora kinase A"/>
    <property type="match status" value="1"/>
</dbReference>
<comment type="catalytic activity">
    <reaction evidence="11">
        <text>L-seryl-[protein] + ATP = O-phospho-L-seryl-[protein] + ADP + H(+)</text>
        <dbReference type="Rhea" id="RHEA:17989"/>
        <dbReference type="Rhea" id="RHEA-COMP:9863"/>
        <dbReference type="Rhea" id="RHEA-COMP:11604"/>
        <dbReference type="ChEBI" id="CHEBI:15378"/>
        <dbReference type="ChEBI" id="CHEBI:29999"/>
        <dbReference type="ChEBI" id="CHEBI:30616"/>
        <dbReference type="ChEBI" id="CHEBI:83421"/>
        <dbReference type="ChEBI" id="CHEBI:456216"/>
        <dbReference type="EC" id="2.7.11.17"/>
    </reaction>
</comment>
<dbReference type="InterPro" id="IPR008271">
    <property type="entry name" value="Ser/Thr_kinase_AS"/>
</dbReference>
<dbReference type="SMART" id="SM00220">
    <property type="entry name" value="S_TKc"/>
    <property type="match status" value="1"/>
</dbReference>
<evidence type="ECO:0000256" key="8">
    <source>
        <dbReference type="ARBA" id="ARBA00022840"/>
    </source>
</evidence>
<keyword evidence="6 12" id="KW-0547">Nucleotide-binding</keyword>
<dbReference type="PROSITE" id="PS00107">
    <property type="entry name" value="PROTEIN_KINASE_ATP"/>
    <property type="match status" value="1"/>
</dbReference>
<evidence type="ECO:0000313" key="15">
    <source>
        <dbReference type="EMBL" id="ANZ73796.1"/>
    </source>
</evidence>
<dbReference type="SUPFAM" id="SSF56112">
    <property type="entry name" value="Protein kinase-like (PK-like)"/>
    <property type="match status" value="1"/>
</dbReference>
<dbReference type="EC" id="2.7.11.17" evidence="2"/>
<dbReference type="GO" id="GO:0030447">
    <property type="term" value="P:filamentous growth"/>
    <property type="evidence" value="ECO:0007669"/>
    <property type="project" value="UniProtKB-ARBA"/>
</dbReference>
<keyword evidence="7" id="KW-0418">Kinase</keyword>
<keyword evidence="4" id="KW-0597">Phosphoprotein</keyword>
<evidence type="ECO:0000256" key="11">
    <source>
        <dbReference type="ARBA" id="ARBA00047430"/>
    </source>
</evidence>
<evidence type="ECO:0000256" key="7">
    <source>
        <dbReference type="ARBA" id="ARBA00022777"/>
    </source>
</evidence>
<gene>
    <name evidence="15" type="primary">CMK2</name>
    <name evidence="15" type="ORF">ATY40_BA7500759</name>
</gene>
<evidence type="ECO:0000256" key="10">
    <source>
        <dbReference type="ARBA" id="ARBA00047307"/>
    </source>
</evidence>
<dbReference type="AlphaFoldDB" id="A0A1B2J733"/>
<sequence length="396" mass="45061">MPYSAPRKDESLVAGFSKIINRIQGQPSSYNKKQDYTFGKTLGAGAFGVVRQARDNATKENYAIKIILKKTLNGNEKMIMDEISVLSKLHHKHIVGFKDFFESKDKFFLVTQLATGGELFDRIIEKTKFKEADAARVIYQILSATEYIHDKDIVHRDIKPENVLYLTRDEDSPIVLADFGVAKQLRTPDQIIVNQAGSFGYAAPEVLVGVGYGKPCDIWSIGIITYTVLCGFSPVRSESVDNFLEEVTAEKWVIFYEQYWKDVSLEARQFIVSMLQIDQNQRPTAKDLLKHPWITSNIKEDRGADLLPNLREGFNARSKFKQVIEIVKMQNRLKNLKALNLEDSEEDDLDYHAGTISRSDTTQSQAKTSAFHQLVATALENKERVQSFHRQEQQGK</sequence>
<dbReference type="GO" id="GO:0004683">
    <property type="term" value="F:calcium/calmodulin-dependent protein kinase activity"/>
    <property type="evidence" value="ECO:0007669"/>
    <property type="project" value="UniProtKB-EC"/>
</dbReference>
<evidence type="ECO:0000256" key="2">
    <source>
        <dbReference type="ARBA" id="ARBA00012434"/>
    </source>
</evidence>